<dbReference type="InterPro" id="IPR036097">
    <property type="entry name" value="HisK_dim/P_sf"/>
</dbReference>
<accession>A0A3N6QUM9</accession>
<evidence type="ECO:0000256" key="2">
    <source>
        <dbReference type="ARBA" id="ARBA00012438"/>
    </source>
</evidence>
<name>A0A3N6QUM9_9CYAN</name>
<dbReference type="InterPro" id="IPR003661">
    <property type="entry name" value="HisK_dim/P_dom"/>
</dbReference>
<evidence type="ECO:0000256" key="5">
    <source>
        <dbReference type="ARBA" id="ARBA00023012"/>
    </source>
</evidence>
<keyword evidence="3" id="KW-0597">Phosphoprotein</keyword>
<keyword evidence="7" id="KW-0547">Nucleotide-binding</keyword>
<comment type="caution">
    <text evidence="7">The sequence shown here is derived from an EMBL/GenBank/DDBJ whole genome shotgun (WGS) entry which is preliminary data.</text>
</comment>
<keyword evidence="4" id="KW-0808">Transferase</keyword>
<dbReference type="Pfam" id="PF02518">
    <property type="entry name" value="HATPase_c"/>
    <property type="match status" value="1"/>
</dbReference>
<dbReference type="SMART" id="SM00387">
    <property type="entry name" value="HATPase_c"/>
    <property type="match status" value="1"/>
</dbReference>
<reference evidence="7 8" key="1">
    <citation type="journal article" date="2018" name="ACS Chem. Biol.">
        <title>Ketoreductase domain dysfunction expands chemodiversity: malyngamide biosynthesis in the cyanobacterium Okeania hirsuta.</title>
        <authorList>
            <person name="Moss N.A."/>
            <person name="Leao T."/>
            <person name="Rankin M."/>
            <person name="McCullough T.M."/>
            <person name="Qu P."/>
            <person name="Korobeynikov A."/>
            <person name="Smith J.L."/>
            <person name="Gerwick L."/>
            <person name="Gerwick W.H."/>
        </authorList>
    </citation>
    <scope>NUCLEOTIDE SEQUENCE [LARGE SCALE GENOMIC DNA]</scope>
    <source>
        <strain evidence="7 8">PAB10Feb10-1</strain>
    </source>
</reference>
<keyword evidence="7" id="KW-0067">ATP-binding</keyword>
<dbReference type="GO" id="GO:0005524">
    <property type="term" value="F:ATP binding"/>
    <property type="evidence" value="ECO:0007669"/>
    <property type="project" value="UniProtKB-KW"/>
</dbReference>
<comment type="catalytic activity">
    <reaction evidence="1">
        <text>ATP + protein L-histidine = ADP + protein N-phospho-L-histidine.</text>
        <dbReference type="EC" id="2.7.13.3"/>
    </reaction>
</comment>
<dbReference type="Gene3D" id="1.10.287.130">
    <property type="match status" value="1"/>
</dbReference>
<proteinExistence type="predicted"/>
<dbReference type="EC" id="2.7.13.3" evidence="2"/>
<dbReference type="Pfam" id="PF00512">
    <property type="entry name" value="HisKA"/>
    <property type="match status" value="1"/>
</dbReference>
<dbReference type="SMART" id="SM00388">
    <property type="entry name" value="HisKA"/>
    <property type="match status" value="1"/>
</dbReference>
<dbReference type="Gene3D" id="3.30.565.10">
    <property type="entry name" value="Histidine kinase-like ATPase, C-terminal domain"/>
    <property type="match status" value="1"/>
</dbReference>
<dbReference type="InterPro" id="IPR003594">
    <property type="entry name" value="HATPase_dom"/>
</dbReference>
<dbReference type="Proteomes" id="UP000269154">
    <property type="component" value="Unassembled WGS sequence"/>
</dbReference>
<dbReference type="InterPro" id="IPR004358">
    <property type="entry name" value="Sig_transdc_His_kin-like_C"/>
</dbReference>
<dbReference type="PRINTS" id="PR00344">
    <property type="entry name" value="BCTRLSENSOR"/>
</dbReference>
<evidence type="ECO:0000313" key="8">
    <source>
        <dbReference type="Proteomes" id="UP000269154"/>
    </source>
</evidence>
<dbReference type="RefSeq" id="WP_124144648.1">
    <property type="nucleotide sequence ID" value="NZ_CAWOKI010000031.1"/>
</dbReference>
<dbReference type="CDD" id="cd00082">
    <property type="entry name" value="HisKA"/>
    <property type="match status" value="1"/>
</dbReference>
<evidence type="ECO:0000259" key="6">
    <source>
        <dbReference type="PROSITE" id="PS50109"/>
    </source>
</evidence>
<evidence type="ECO:0000256" key="3">
    <source>
        <dbReference type="ARBA" id="ARBA00022553"/>
    </source>
</evidence>
<dbReference type="GO" id="GO:0000155">
    <property type="term" value="F:phosphorelay sensor kinase activity"/>
    <property type="evidence" value="ECO:0007669"/>
    <property type="project" value="InterPro"/>
</dbReference>
<dbReference type="PANTHER" id="PTHR43065:SF48">
    <property type="entry name" value="HISTIDINE KINASE"/>
    <property type="match status" value="1"/>
</dbReference>
<dbReference type="PROSITE" id="PS50109">
    <property type="entry name" value="HIS_KIN"/>
    <property type="match status" value="1"/>
</dbReference>
<dbReference type="InterPro" id="IPR005467">
    <property type="entry name" value="His_kinase_dom"/>
</dbReference>
<protein>
    <recommendedName>
        <fullName evidence="2">histidine kinase</fullName>
        <ecNumber evidence="2">2.7.13.3</ecNumber>
    </recommendedName>
</protein>
<keyword evidence="8" id="KW-1185">Reference proteome</keyword>
<dbReference type="PANTHER" id="PTHR43065">
    <property type="entry name" value="SENSOR HISTIDINE KINASE"/>
    <property type="match status" value="1"/>
</dbReference>
<dbReference type="EMBL" id="RCBY01000050">
    <property type="protein sequence ID" value="RQH44774.1"/>
    <property type="molecule type" value="Genomic_DNA"/>
</dbReference>
<dbReference type="InterPro" id="IPR036890">
    <property type="entry name" value="HATPase_C_sf"/>
</dbReference>
<dbReference type="OrthoDB" id="438708at2"/>
<feature type="domain" description="Histidine kinase" evidence="6">
    <location>
        <begin position="176"/>
        <end position="462"/>
    </location>
</feature>
<evidence type="ECO:0000256" key="4">
    <source>
        <dbReference type="ARBA" id="ARBA00022777"/>
    </source>
</evidence>
<keyword evidence="5" id="KW-0902">Two-component regulatory system</keyword>
<keyword evidence="4" id="KW-0418">Kinase</keyword>
<sequence>MFSYLNNHLDLGSTVKDLQLHSIRVEIDTSGISLAKVFEENPLLPGIILTKSGKFIGMISQQQFLKTLSRQYGREIFLNRSVKVLYDFIKSELLIFSGDTPIVDAADKAVKRPQEFIYEPVIVENSPEDYQVLETQKLLIAQSYIHQLAKDLLQKQTQAQLIQTEKLAMLGQMVAGLAHELRNPINCVAGNSKFMSGYYQDFLKLINTYEKNIPEPIKEVEDLKEDIDFEFVKHDYLEMMNSIEISADRMMQLVSSLRNFSHMEGTKRKETNINECLDGTLLILKNRWKVSGVEIIKNYGDLPLILCHSGQISQVFMNLITNALDALEEYQEKETDSRPGKIWIHTKAKDLSENTDQNVDKSAHDIELNSNYQMKGNVTSTEDSKEIYGWLSIRIVDNGLGIAYEIQKQIFDRFFTTKPVGKGTGLGLAISYQIVVDNHQGKLHINSTPGVGTEFEILLPIK</sequence>
<evidence type="ECO:0000313" key="7">
    <source>
        <dbReference type="EMBL" id="RQH44774.1"/>
    </source>
</evidence>
<dbReference type="AlphaFoldDB" id="A0A3N6QUM9"/>
<dbReference type="SUPFAM" id="SSF55874">
    <property type="entry name" value="ATPase domain of HSP90 chaperone/DNA topoisomerase II/histidine kinase"/>
    <property type="match status" value="1"/>
</dbReference>
<dbReference type="SUPFAM" id="SSF47384">
    <property type="entry name" value="Homodimeric domain of signal transducing histidine kinase"/>
    <property type="match status" value="1"/>
</dbReference>
<evidence type="ECO:0000256" key="1">
    <source>
        <dbReference type="ARBA" id="ARBA00000085"/>
    </source>
</evidence>
<organism evidence="7 8">
    <name type="scientific">Okeania hirsuta</name>
    <dbReference type="NCBI Taxonomy" id="1458930"/>
    <lineage>
        <taxon>Bacteria</taxon>
        <taxon>Bacillati</taxon>
        <taxon>Cyanobacteriota</taxon>
        <taxon>Cyanophyceae</taxon>
        <taxon>Oscillatoriophycideae</taxon>
        <taxon>Oscillatoriales</taxon>
        <taxon>Microcoleaceae</taxon>
        <taxon>Okeania</taxon>
    </lineage>
</organism>
<gene>
    <name evidence="7" type="ORF">D5R40_11325</name>
</gene>